<dbReference type="Proteomes" id="UP000762676">
    <property type="component" value="Unassembled WGS sequence"/>
</dbReference>
<evidence type="ECO:0000313" key="2">
    <source>
        <dbReference type="Proteomes" id="UP000762676"/>
    </source>
</evidence>
<sequence length="86" mass="9570">MVFPNTTDSVLVNGISQHDRFCASKWYFPTRQVLCYVTSSSQPDSVLHGIAQPGRFCATWRCAVSQILCYMALRSQSDSVLHGVAQ</sequence>
<dbReference type="EMBL" id="BMAT01011266">
    <property type="protein sequence ID" value="GFR69383.1"/>
    <property type="molecule type" value="Genomic_DNA"/>
</dbReference>
<gene>
    <name evidence="1" type="ORF">ElyMa_005629600</name>
</gene>
<name>A0AAV4F7P5_9GAST</name>
<proteinExistence type="predicted"/>
<accession>A0AAV4F7P5</accession>
<evidence type="ECO:0000313" key="1">
    <source>
        <dbReference type="EMBL" id="GFR69383.1"/>
    </source>
</evidence>
<protein>
    <submittedName>
        <fullName evidence="1">Uncharacterized protein</fullName>
    </submittedName>
</protein>
<comment type="caution">
    <text evidence="1">The sequence shown here is derived from an EMBL/GenBank/DDBJ whole genome shotgun (WGS) entry which is preliminary data.</text>
</comment>
<dbReference type="AlphaFoldDB" id="A0AAV4F7P5"/>
<organism evidence="1 2">
    <name type="scientific">Elysia marginata</name>
    <dbReference type="NCBI Taxonomy" id="1093978"/>
    <lineage>
        <taxon>Eukaryota</taxon>
        <taxon>Metazoa</taxon>
        <taxon>Spiralia</taxon>
        <taxon>Lophotrochozoa</taxon>
        <taxon>Mollusca</taxon>
        <taxon>Gastropoda</taxon>
        <taxon>Heterobranchia</taxon>
        <taxon>Euthyneura</taxon>
        <taxon>Panpulmonata</taxon>
        <taxon>Sacoglossa</taxon>
        <taxon>Placobranchoidea</taxon>
        <taxon>Plakobranchidae</taxon>
        <taxon>Elysia</taxon>
    </lineage>
</organism>
<keyword evidence="2" id="KW-1185">Reference proteome</keyword>
<reference evidence="1 2" key="1">
    <citation type="journal article" date="2021" name="Elife">
        <title>Chloroplast acquisition without the gene transfer in kleptoplastic sea slugs, Plakobranchus ocellatus.</title>
        <authorList>
            <person name="Maeda T."/>
            <person name="Takahashi S."/>
            <person name="Yoshida T."/>
            <person name="Shimamura S."/>
            <person name="Takaki Y."/>
            <person name="Nagai Y."/>
            <person name="Toyoda A."/>
            <person name="Suzuki Y."/>
            <person name="Arimoto A."/>
            <person name="Ishii H."/>
            <person name="Satoh N."/>
            <person name="Nishiyama T."/>
            <person name="Hasebe M."/>
            <person name="Maruyama T."/>
            <person name="Minagawa J."/>
            <person name="Obokata J."/>
            <person name="Shigenobu S."/>
        </authorList>
    </citation>
    <scope>NUCLEOTIDE SEQUENCE [LARGE SCALE GENOMIC DNA]</scope>
</reference>